<dbReference type="Proteomes" id="UP001202248">
    <property type="component" value="Unassembled WGS sequence"/>
</dbReference>
<dbReference type="EMBL" id="JAKWBL010000001">
    <property type="protein sequence ID" value="MCH5596573.1"/>
    <property type="molecule type" value="Genomic_DNA"/>
</dbReference>
<dbReference type="InterPro" id="IPR003560">
    <property type="entry name" value="DHB_DH"/>
</dbReference>
<reference evidence="3 4" key="1">
    <citation type="submission" date="2022-02" db="EMBL/GenBank/DDBJ databases">
        <authorList>
            <person name="Min J."/>
        </authorList>
    </citation>
    <scope>NUCLEOTIDE SEQUENCE [LARGE SCALE GENOMIC DNA]</scope>
    <source>
        <strain evidence="3 4">GR10-1</strain>
    </source>
</reference>
<comment type="similarity">
    <text evidence="1">Belongs to the short-chain dehydrogenases/reductases (SDR) family.</text>
</comment>
<gene>
    <name evidence="3" type="ORF">MKP09_00825</name>
</gene>
<dbReference type="PANTHER" id="PTHR43669">
    <property type="entry name" value="5-KETO-D-GLUCONATE 5-REDUCTASE"/>
    <property type="match status" value="1"/>
</dbReference>
<dbReference type="PANTHER" id="PTHR43669:SF3">
    <property type="entry name" value="ALCOHOL DEHYDROGENASE, PUTATIVE (AFU_ORTHOLOGUE AFUA_3G03445)-RELATED"/>
    <property type="match status" value="1"/>
</dbReference>
<dbReference type="CDD" id="cd05233">
    <property type="entry name" value="SDR_c"/>
    <property type="match status" value="1"/>
</dbReference>
<comment type="caution">
    <text evidence="3">The sequence shown here is derived from an EMBL/GenBank/DDBJ whole genome shotgun (WGS) entry which is preliminary data.</text>
</comment>
<evidence type="ECO:0000313" key="3">
    <source>
        <dbReference type="EMBL" id="MCH5596573.1"/>
    </source>
</evidence>
<name>A0ABS9SDY9_9BACT</name>
<dbReference type="Gene3D" id="3.40.50.720">
    <property type="entry name" value="NAD(P)-binding Rossmann-like Domain"/>
    <property type="match status" value="1"/>
</dbReference>
<dbReference type="InterPro" id="IPR036291">
    <property type="entry name" value="NAD(P)-bd_dom_sf"/>
</dbReference>
<evidence type="ECO:0000256" key="2">
    <source>
        <dbReference type="ARBA" id="ARBA00023002"/>
    </source>
</evidence>
<evidence type="ECO:0000313" key="4">
    <source>
        <dbReference type="Proteomes" id="UP001202248"/>
    </source>
</evidence>
<sequence>MDLQLNGKTAFVSGSTAGIGLATAKRLLTEGANVIINGRSKETVDKVVSQLKSVDPTFNISGIAADFSKVEEVNNLIAALPSDLDILVNNAGIFEPKPFDEIPDEDWFRFFEVNVMSGIRLARHFFSKMLKKTGAGSSLFQVNQQYLSLMR</sequence>
<dbReference type="PRINTS" id="PR01397">
    <property type="entry name" value="DHBDHDRGNASE"/>
</dbReference>
<keyword evidence="2" id="KW-0560">Oxidoreductase</keyword>
<keyword evidence="4" id="KW-1185">Reference proteome</keyword>
<proteinExistence type="inferred from homology"/>
<evidence type="ECO:0000256" key="1">
    <source>
        <dbReference type="ARBA" id="ARBA00006484"/>
    </source>
</evidence>
<dbReference type="SUPFAM" id="SSF51735">
    <property type="entry name" value="NAD(P)-binding Rossmann-fold domains"/>
    <property type="match status" value="1"/>
</dbReference>
<accession>A0ABS9SDY9</accession>
<dbReference type="Pfam" id="PF00106">
    <property type="entry name" value="adh_short"/>
    <property type="match status" value="1"/>
</dbReference>
<dbReference type="InterPro" id="IPR002347">
    <property type="entry name" value="SDR_fam"/>
</dbReference>
<protein>
    <submittedName>
        <fullName evidence="3">SDR family oxidoreductase</fullName>
    </submittedName>
</protein>
<organism evidence="3 4">
    <name type="scientific">Niabella ginsengisoli</name>
    <dbReference type="NCBI Taxonomy" id="522298"/>
    <lineage>
        <taxon>Bacteria</taxon>
        <taxon>Pseudomonadati</taxon>
        <taxon>Bacteroidota</taxon>
        <taxon>Chitinophagia</taxon>
        <taxon>Chitinophagales</taxon>
        <taxon>Chitinophagaceae</taxon>
        <taxon>Niabella</taxon>
    </lineage>
</organism>